<organism evidence="2 3">
    <name type="scientific">Rhodococcus erythropolis</name>
    <name type="common">Arthrobacter picolinophilus</name>
    <dbReference type="NCBI Taxonomy" id="1833"/>
    <lineage>
        <taxon>Bacteria</taxon>
        <taxon>Bacillati</taxon>
        <taxon>Actinomycetota</taxon>
        <taxon>Actinomycetes</taxon>
        <taxon>Mycobacteriales</taxon>
        <taxon>Nocardiaceae</taxon>
        <taxon>Rhodococcus</taxon>
        <taxon>Rhodococcus erythropolis group</taxon>
    </lineage>
</organism>
<dbReference type="EMBL" id="CP124545">
    <property type="protein sequence ID" value="WMN01995.1"/>
    <property type="molecule type" value="Genomic_DNA"/>
</dbReference>
<evidence type="ECO:0000256" key="1">
    <source>
        <dbReference type="SAM" id="MobiDB-lite"/>
    </source>
</evidence>
<dbReference type="Proteomes" id="UP001230933">
    <property type="component" value="Chromosome"/>
</dbReference>
<protein>
    <submittedName>
        <fullName evidence="2">Uncharacterized protein</fullName>
    </submittedName>
</protein>
<proteinExistence type="predicted"/>
<sequence length="60" mass="6153">MPATAPIRVVELSVTRKTIPLAAVNETAKVIAPRIGLPAAASSADSTPEARQNAMAAISR</sequence>
<evidence type="ECO:0000313" key="3">
    <source>
        <dbReference type="Proteomes" id="UP001230933"/>
    </source>
</evidence>
<name>A0AAX3ZYB9_RHOER</name>
<dbReference type="RefSeq" id="WP_125461318.1">
    <property type="nucleotide sequence ID" value="NZ_CP011295.1"/>
</dbReference>
<feature type="region of interest" description="Disordered" evidence="1">
    <location>
        <begin position="40"/>
        <end position="60"/>
    </location>
</feature>
<accession>A0AAX3ZYB9</accession>
<gene>
    <name evidence="2" type="ORF">QIE55_30025</name>
</gene>
<dbReference type="AlphaFoldDB" id="A0AAX3ZYB9"/>
<reference evidence="2" key="1">
    <citation type="submission" date="2023-08" db="EMBL/GenBank/DDBJ databases">
        <title>Isolation and Characterization of Rhodococcus erythropolis MGMM8.</title>
        <authorList>
            <person name="Diabankana R.G.C."/>
            <person name="Afordoanyi D.M."/>
            <person name="Validov S.Z."/>
        </authorList>
    </citation>
    <scope>NUCLEOTIDE SEQUENCE</scope>
    <source>
        <strain evidence="2">MGMM8</strain>
    </source>
</reference>
<evidence type="ECO:0000313" key="2">
    <source>
        <dbReference type="EMBL" id="WMN01995.1"/>
    </source>
</evidence>